<proteinExistence type="predicted"/>
<sequence length="303" mass="35129">MPYKSRMKSNELIILELLSKRMNLDSKVRQYYFNLKKGYEGEVLFDSLTEKLQCECLILNDLLLIVNNTTFQIDSLIIMAGKIYFFEVKNYKGDYYYEYDKLFKKPNLEVINPYHQLSRSESLLRQLLLSLGFKLQIDASIVFINPKFTLYQAPLDKPIIFPTQVKQYMENLNVIPSKLTESHKKLAEKLLSLNNTDSPYKQIPSYNYDQLKKGTTCAKCDSFSVSIMKRKCVCHDCGDREPITSAVLRSVKEFKILFPNGKITTNLIHDWCQVVQPKRTIRKILPTSILSGFISGLTTNKIL</sequence>
<evidence type="ECO:0000313" key="3">
    <source>
        <dbReference type="Proteomes" id="UP001519328"/>
    </source>
</evidence>
<gene>
    <name evidence="2" type="ORF">J2Z82_000160</name>
</gene>
<protein>
    <recommendedName>
        <fullName evidence="1">NERD domain-containing protein</fullName>
    </recommendedName>
</protein>
<dbReference type="Pfam" id="PF08378">
    <property type="entry name" value="NERD"/>
    <property type="match status" value="1"/>
</dbReference>
<dbReference type="RefSeq" id="WP_342453588.1">
    <property type="nucleotide sequence ID" value="NZ_JAGGKK010000001.1"/>
</dbReference>
<comment type="caution">
    <text evidence="2">The sequence shown here is derived from an EMBL/GenBank/DDBJ whole genome shotgun (WGS) entry which is preliminary data.</text>
</comment>
<dbReference type="Proteomes" id="UP001519328">
    <property type="component" value="Unassembled WGS sequence"/>
</dbReference>
<reference evidence="2 3" key="1">
    <citation type="submission" date="2021-03" db="EMBL/GenBank/DDBJ databases">
        <title>Genomic Encyclopedia of Type Strains, Phase IV (KMG-IV): sequencing the most valuable type-strain genomes for metagenomic binning, comparative biology and taxonomic classification.</title>
        <authorList>
            <person name="Goeker M."/>
        </authorList>
    </citation>
    <scope>NUCLEOTIDE SEQUENCE [LARGE SCALE GENOMIC DNA]</scope>
    <source>
        <strain evidence="2 3">DSM 21085</strain>
    </source>
</reference>
<organism evidence="2 3">
    <name type="scientific">Virgibacillus litoralis</name>
    <dbReference type="NCBI Taxonomy" id="578221"/>
    <lineage>
        <taxon>Bacteria</taxon>
        <taxon>Bacillati</taxon>
        <taxon>Bacillota</taxon>
        <taxon>Bacilli</taxon>
        <taxon>Bacillales</taxon>
        <taxon>Bacillaceae</taxon>
        <taxon>Virgibacillus</taxon>
    </lineage>
</organism>
<evidence type="ECO:0000313" key="2">
    <source>
        <dbReference type="EMBL" id="MBP1947237.1"/>
    </source>
</evidence>
<accession>A0ABS4H9W5</accession>
<feature type="domain" description="NERD" evidence="1">
    <location>
        <begin position="37"/>
        <end position="147"/>
    </location>
</feature>
<dbReference type="InterPro" id="IPR011528">
    <property type="entry name" value="NERD"/>
</dbReference>
<dbReference type="PROSITE" id="PS50965">
    <property type="entry name" value="NERD"/>
    <property type="match status" value="1"/>
</dbReference>
<name>A0ABS4H9W5_9BACI</name>
<evidence type="ECO:0000259" key="1">
    <source>
        <dbReference type="PROSITE" id="PS50965"/>
    </source>
</evidence>
<dbReference type="EMBL" id="JAGGKK010000001">
    <property type="protein sequence ID" value="MBP1947237.1"/>
    <property type="molecule type" value="Genomic_DNA"/>
</dbReference>
<keyword evidence="3" id="KW-1185">Reference proteome</keyword>